<keyword evidence="6 9" id="KW-1133">Transmembrane helix</keyword>
<dbReference type="InterPro" id="IPR026071">
    <property type="entry name" value="Glyco_Hydrolase_99"/>
</dbReference>
<keyword evidence="3 9" id="KW-0812">Transmembrane</keyword>
<evidence type="ECO:0000313" key="10">
    <source>
        <dbReference type="EMBL" id="KAL0276149.1"/>
    </source>
</evidence>
<dbReference type="EMBL" id="JARGDH010000002">
    <property type="protein sequence ID" value="KAL0276150.1"/>
    <property type="molecule type" value="Genomic_DNA"/>
</dbReference>
<sequence length="470" mass="54460">MELPVRCFVKAVRRCFLSYICLAVFCGCLMGIALIQMIDGSFKMDIFERKQNVTKPRTTTLETPVHISPLRMKELAAKRANKTDLKQKWLNERIERLNKAAQKVQMRREVTARPVEPSDKFHIFYYAWYENVQYDGNWQHWNHEYLKNWRKLDTKVYPTGKHEPPDDIGSNFYPSLGCYSSRDPITIDIHMKQIRDAGVGVLIVSWYPPGLSDGAGRSSDLIFSDLLNAANRHKLKVAPHIEPYNGRNPVNFLTHLKYFVRSYGNHPALYKVKKNGKESTVYYIYDSYRTPASSWKELLSPKGNISIRGSAQDGVFLGLLVDVHHKHEIKRAHFDGFYTYFASNGFSYGSTWKNWKTLSVYAHKNGLLFSPSIGPGYIDTRVRPWNSGNTRHRRRGKYYDVGWRTAISAGADFFSITSFNEWHEGTQIEPAIPKSTNGYTYMDYEPEGPNFYLNLTNWWVNEVLNKTVHF</sequence>
<accession>A0AAW2I1S1</accession>
<dbReference type="CDD" id="cd11574">
    <property type="entry name" value="GH99"/>
    <property type="match status" value="1"/>
</dbReference>
<evidence type="ECO:0000256" key="7">
    <source>
        <dbReference type="ARBA" id="ARBA00023034"/>
    </source>
</evidence>
<comment type="similarity">
    <text evidence="2">Belongs to the glycosyl hydrolase 99 family.</text>
</comment>
<dbReference type="PANTHER" id="PTHR13572:SF4">
    <property type="entry name" value="RE57134P"/>
    <property type="match status" value="1"/>
</dbReference>
<reference evidence="10" key="1">
    <citation type="journal article" date="2024" name="Gigascience">
        <title>Chromosome-level genome of the poultry shaft louse Menopon gallinae provides insight into the host-switching and adaptive evolution of parasitic lice.</title>
        <authorList>
            <person name="Xu Y."/>
            <person name="Ma L."/>
            <person name="Liu S."/>
            <person name="Liang Y."/>
            <person name="Liu Q."/>
            <person name="He Z."/>
            <person name="Tian L."/>
            <person name="Duan Y."/>
            <person name="Cai W."/>
            <person name="Li H."/>
            <person name="Song F."/>
        </authorList>
    </citation>
    <scope>NUCLEOTIDE SEQUENCE</scope>
    <source>
        <strain evidence="10">Cailab_2023a</strain>
    </source>
</reference>
<dbReference type="EMBL" id="JARGDH010000002">
    <property type="protein sequence ID" value="KAL0276149.1"/>
    <property type="molecule type" value="Genomic_DNA"/>
</dbReference>
<dbReference type="PANTHER" id="PTHR13572">
    <property type="entry name" value="ENDO-ALPHA-1,2-MANNOSIDASE"/>
    <property type="match status" value="1"/>
</dbReference>
<protein>
    <recommendedName>
        <fullName evidence="11">Glycoprotein endo-alpha-1,2-mannosidase</fullName>
    </recommendedName>
</protein>
<evidence type="ECO:0000256" key="8">
    <source>
        <dbReference type="ARBA" id="ARBA00023136"/>
    </source>
</evidence>
<keyword evidence="8 9" id="KW-0472">Membrane</keyword>
<gene>
    <name evidence="10" type="ORF">PYX00_003782</name>
</gene>
<organism evidence="10">
    <name type="scientific">Menopon gallinae</name>
    <name type="common">poultry shaft louse</name>
    <dbReference type="NCBI Taxonomy" id="328185"/>
    <lineage>
        <taxon>Eukaryota</taxon>
        <taxon>Metazoa</taxon>
        <taxon>Ecdysozoa</taxon>
        <taxon>Arthropoda</taxon>
        <taxon>Hexapoda</taxon>
        <taxon>Insecta</taxon>
        <taxon>Pterygota</taxon>
        <taxon>Neoptera</taxon>
        <taxon>Paraneoptera</taxon>
        <taxon>Psocodea</taxon>
        <taxon>Troctomorpha</taxon>
        <taxon>Phthiraptera</taxon>
        <taxon>Amblycera</taxon>
        <taxon>Menoponidae</taxon>
        <taxon>Menopon</taxon>
    </lineage>
</organism>
<dbReference type="GO" id="GO:0000139">
    <property type="term" value="C:Golgi membrane"/>
    <property type="evidence" value="ECO:0007669"/>
    <property type="project" value="UniProtKB-SubCell"/>
</dbReference>
<evidence type="ECO:0008006" key="11">
    <source>
        <dbReference type="Google" id="ProtNLM"/>
    </source>
</evidence>
<evidence type="ECO:0000256" key="9">
    <source>
        <dbReference type="SAM" id="Phobius"/>
    </source>
</evidence>
<evidence type="ECO:0000256" key="1">
    <source>
        <dbReference type="ARBA" id="ARBA00004323"/>
    </source>
</evidence>
<keyword evidence="7" id="KW-0333">Golgi apparatus</keyword>
<dbReference type="AlphaFoldDB" id="A0AAW2I1S1"/>
<evidence type="ECO:0000256" key="5">
    <source>
        <dbReference type="ARBA" id="ARBA00022968"/>
    </source>
</evidence>
<dbReference type="Gene3D" id="3.20.20.80">
    <property type="entry name" value="Glycosidases"/>
    <property type="match status" value="1"/>
</dbReference>
<keyword evidence="5" id="KW-0735">Signal-anchor</keyword>
<dbReference type="PROSITE" id="PS51257">
    <property type="entry name" value="PROKAR_LIPOPROTEIN"/>
    <property type="match status" value="1"/>
</dbReference>
<comment type="subcellular location">
    <subcellularLocation>
        <location evidence="1">Golgi apparatus membrane</location>
        <topology evidence="1">Single-pass type II membrane protein</topology>
    </subcellularLocation>
</comment>
<keyword evidence="4" id="KW-0378">Hydrolase</keyword>
<evidence type="ECO:0000256" key="6">
    <source>
        <dbReference type="ARBA" id="ARBA00022989"/>
    </source>
</evidence>
<dbReference type="Pfam" id="PF16317">
    <property type="entry name" value="Glyco_hydro_99"/>
    <property type="match status" value="1"/>
</dbReference>
<feature type="transmembrane region" description="Helical" evidence="9">
    <location>
        <begin position="16"/>
        <end position="38"/>
    </location>
</feature>
<dbReference type="GO" id="GO:0004559">
    <property type="term" value="F:alpha-mannosidase activity"/>
    <property type="evidence" value="ECO:0007669"/>
    <property type="project" value="TreeGrafter"/>
</dbReference>
<proteinExistence type="inferred from homology"/>
<dbReference type="EMBL" id="JARGDH010000002">
    <property type="protein sequence ID" value="KAL0276151.1"/>
    <property type="molecule type" value="Genomic_DNA"/>
</dbReference>
<evidence type="ECO:0000256" key="3">
    <source>
        <dbReference type="ARBA" id="ARBA00022692"/>
    </source>
</evidence>
<evidence type="ECO:0000256" key="2">
    <source>
        <dbReference type="ARBA" id="ARBA00009559"/>
    </source>
</evidence>
<evidence type="ECO:0000256" key="4">
    <source>
        <dbReference type="ARBA" id="ARBA00022801"/>
    </source>
</evidence>
<name>A0AAW2I1S1_9NEOP</name>
<comment type="caution">
    <text evidence="10">The sequence shown here is derived from an EMBL/GenBank/DDBJ whole genome shotgun (WGS) entry which is preliminary data.</text>
</comment>